<accession>A0A5S4YJI6</accession>
<proteinExistence type="predicted"/>
<comment type="caution">
    <text evidence="2">The sequence shown here is derived from an EMBL/GenBank/DDBJ whole genome shotgun (WGS) entry which is preliminary data.</text>
</comment>
<reference evidence="2 3" key="1">
    <citation type="submission" date="2019-08" db="EMBL/GenBank/DDBJ databases">
        <title>Bradyrhizobium hipponensis sp. nov., a rhizobium isolated from a Lupinus angustifolius root nodule in Tunisia.</title>
        <authorList>
            <person name="Off K."/>
            <person name="Rejili M."/>
            <person name="Mars M."/>
            <person name="Brachmann A."/>
            <person name="Marin M."/>
        </authorList>
    </citation>
    <scope>NUCLEOTIDE SEQUENCE [LARGE SCALE GENOMIC DNA]</scope>
    <source>
        <strain evidence="3">aSej3</strain>
    </source>
</reference>
<keyword evidence="3" id="KW-1185">Reference proteome</keyword>
<sequence length="148" mass="16574">MSVLKPHLQSAVFTLIERQTSQREIQRLTGIDRRRSARQHRLVSFHAVRAKQTLGDRIERQIVLIAPQFREPIPVRPQHGTPVPPVGKGVVRCVTSNALTQRIALAIPTRKIRAALVPRKTVLNNSLDHPNPKRLHAPSLPASSRPQG</sequence>
<evidence type="ECO:0000313" key="3">
    <source>
        <dbReference type="Proteomes" id="UP000324797"/>
    </source>
</evidence>
<gene>
    <name evidence="2" type="ORF">FXV83_21350</name>
</gene>
<name>A0A5S4YJI6_9BRAD</name>
<feature type="region of interest" description="Disordered" evidence="1">
    <location>
        <begin position="123"/>
        <end position="148"/>
    </location>
</feature>
<dbReference type="AlphaFoldDB" id="A0A5S4YJI6"/>
<dbReference type="EMBL" id="VSTH01000070">
    <property type="protein sequence ID" value="TYO64550.1"/>
    <property type="molecule type" value="Genomic_DNA"/>
</dbReference>
<protein>
    <submittedName>
        <fullName evidence="2">Uncharacterized protein</fullName>
    </submittedName>
</protein>
<evidence type="ECO:0000313" key="2">
    <source>
        <dbReference type="EMBL" id="TYO64550.1"/>
    </source>
</evidence>
<dbReference type="Proteomes" id="UP000324797">
    <property type="component" value="Unassembled WGS sequence"/>
</dbReference>
<evidence type="ECO:0000256" key="1">
    <source>
        <dbReference type="SAM" id="MobiDB-lite"/>
    </source>
</evidence>
<organism evidence="2 3">
    <name type="scientific">Bradyrhizobium hipponense</name>
    <dbReference type="NCBI Taxonomy" id="2605638"/>
    <lineage>
        <taxon>Bacteria</taxon>
        <taxon>Pseudomonadati</taxon>
        <taxon>Pseudomonadota</taxon>
        <taxon>Alphaproteobacteria</taxon>
        <taxon>Hyphomicrobiales</taxon>
        <taxon>Nitrobacteraceae</taxon>
        <taxon>Bradyrhizobium</taxon>
    </lineage>
</organism>